<dbReference type="PANTHER" id="PTHR43393:SF3">
    <property type="entry name" value="LYSINE DECARBOXYLASE-LIKE PROTEIN"/>
    <property type="match status" value="1"/>
</dbReference>
<dbReference type="Gene3D" id="3.40.50.450">
    <property type="match status" value="1"/>
</dbReference>
<dbReference type="SUPFAM" id="SSF102405">
    <property type="entry name" value="MCP/YpsA-like"/>
    <property type="match status" value="1"/>
</dbReference>
<keyword evidence="2" id="KW-1185">Reference proteome</keyword>
<dbReference type="RefSeq" id="WP_378067207.1">
    <property type="nucleotide sequence ID" value="NZ_JBHSBL010000015.1"/>
</dbReference>
<protein>
    <submittedName>
        <fullName evidence="1">LOG family protein</fullName>
    </submittedName>
</protein>
<evidence type="ECO:0000313" key="1">
    <source>
        <dbReference type="EMBL" id="MFC4066236.1"/>
    </source>
</evidence>
<dbReference type="InterPro" id="IPR041164">
    <property type="entry name" value="LDcluster4"/>
</dbReference>
<sequence>MEPDSPGPVVRSLATQLRQALQGCAQHPAGPLAAFDRCHDALAAGDLTPAEFRAVGELLADHSRERMAADGATPATVLREQRMARFVTALFGIGSAPPVLPRVLIGVVGKGRDCPEQVIGLGHRIGELIGRRRDRLALVTGGLGGVMEAAAKGAKEHGGLVISVLPAAAHRPSRTHGHADLSIDTGLTVHSRNVVLASTADALVAAPGAHGTLQEMLVASDLGKPVWAVGDHAVRLPGVDYLPGLDAVESKLDGLFTQVGTDLQDD</sequence>
<reference evidence="2" key="1">
    <citation type="journal article" date="2019" name="Int. J. Syst. Evol. Microbiol.">
        <title>The Global Catalogue of Microorganisms (GCM) 10K type strain sequencing project: providing services to taxonomists for standard genome sequencing and annotation.</title>
        <authorList>
            <consortium name="The Broad Institute Genomics Platform"/>
            <consortium name="The Broad Institute Genome Sequencing Center for Infectious Disease"/>
            <person name="Wu L."/>
            <person name="Ma J."/>
        </authorList>
    </citation>
    <scope>NUCLEOTIDE SEQUENCE [LARGE SCALE GENOMIC DNA]</scope>
    <source>
        <strain evidence="2">TBRC 5832</strain>
    </source>
</reference>
<gene>
    <name evidence="1" type="ORF">ACFO0C_14975</name>
</gene>
<organism evidence="1 2">
    <name type="scientific">Actinoplanes subglobosus</name>
    <dbReference type="NCBI Taxonomy" id="1547892"/>
    <lineage>
        <taxon>Bacteria</taxon>
        <taxon>Bacillati</taxon>
        <taxon>Actinomycetota</taxon>
        <taxon>Actinomycetes</taxon>
        <taxon>Micromonosporales</taxon>
        <taxon>Micromonosporaceae</taxon>
        <taxon>Actinoplanes</taxon>
    </lineage>
</organism>
<dbReference type="Proteomes" id="UP001595867">
    <property type="component" value="Unassembled WGS sequence"/>
</dbReference>
<dbReference type="InterPro" id="IPR052341">
    <property type="entry name" value="LOG_family_nucleotidases"/>
</dbReference>
<accession>A0ABV8ISL9</accession>
<dbReference type="EMBL" id="JBHSBL010000015">
    <property type="protein sequence ID" value="MFC4066236.1"/>
    <property type="molecule type" value="Genomic_DNA"/>
</dbReference>
<evidence type="ECO:0000313" key="2">
    <source>
        <dbReference type="Proteomes" id="UP001595867"/>
    </source>
</evidence>
<name>A0ABV8ISL9_9ACTN</name>
<dbReference type="PANTHER" id="PTHR43393">
    <property type="entry name" value="CYTOKININ RIBOSIDE 5'-MONOPHOSPHATE PHOSPHORIBOHYDROLASE"/>
    <property type="match status" value="1"/>
</dbReference>
<proteinExistence type="predicted"/>
<comment type="caution">
    <text evidence="1">The sequence shown here is derived from an EMBL/GenBank/DDBJ whole genome shotgun (WGS) entry which is preliminary data.</text>
</comment>
<dbReference type="Pfam" id="PF18306">
    <property type="entry name" value="LDcluster4"/>
    <property type="match status" value="1"/>
</dbReference>